<dbReference type="EMBL" id="JBGMDY010000001">
    <property type="protein sequence ID" value="KAL2348974.1"/>
    <property type="molecule type" value="Genomic_DNA"/>
</dbReference>
<evidence type="ECO:0000313" key="2">
    <source>
        <dbReference type="Proteomes" id="UP001603857"/>
    </source>
</evidence>
<comment type="caution">
    <text evidence="1">The sequence shown here is derived from an EMBL/GenBank/DDBJ whole genome shotgun (WGS) entry which is preliminary data.</text>
</comment>
<dbReference type="Proteomes" id="UP001603857">
    <property type="component" value="Unassembled WGS sequence"/>
</dbReference>
<protein>
    <submittedName>
        <fullName evidence="1">Uncharacterized protein</fullName>
    </submittedName>
</protein>
<name>A0ABD1NLF8_9FABA</name>
<accession>A0ABD1NLF8</accession>
<sequence>MVKLVTSIQVSDGWRDRVHFLSDETELPSNSIFGALDFEENTNKNTSLDIIPTCNNIELNAKTPP</sequence>
<keyword evidence="2" id="KW-1185">Reference proteome</keyword>
<reference evidence="1 2" key="1">
    <citation type="submission" date="2024-08" db="EMBL/GenBank/DDBJ databases">
        <title>Insights into the chromosomal genome structure of Flemingia macrophylla.</title>
        <authorList>
            <person name="Ding Y."/>
            <person name="Zhao Y."/>
            <person name="Bi W."/>
            <person name="Wu M."/>
            <person name="Zhao G."/>
            <person name="Gong Y."/>
            <person name="Li W."/>
            <person name="Zhang P."/>
        </authorList>
    </citation>
    <scope>NUCLEOTIDE SEQUENCE [LARGE SCALE GENOMIC DNA]</scope>
    <source>
        <strain evidence="1">DYQJB</strain>
        <tissue evidence="1">Leaf</tissue>
    </source>
</reference>
<evidence type="ECO:0000313" key="1">
    <source>
        <dbReference type="EMBL" id="KAL2348974.1"/>
    </source>
</evidence>
<proteinExistence type="predicted"/>
<dbReference type="AlphaFoldDB" id="A0ABD1NLF8"/>
<organism evidence="1 2">
    <name type="scientific">Flemingia macrophylla</name>
    <dbReference type="NCBI Taxonomy" id="520843"/>
    <lineage>
        <taxon>Eukaryota</taxon>
        <taxon>Viridiplantae</taxon>
        <taxon>Streptophyta</taxon>
        <taxon>Embryophyta</taxon>
        <taxon>Tracheophyta</taxon>
        <taxon>Spermatophyta</taxon>
        <taxon>Magnoliopsida</taxon>
        <taxon>eudicotyledons</taxon>
        <taxon>Gunneridae</taxon>
        <taxon>Pentapetalae</taxon>
        <taxon>rosids</taxon>
        <taxon>fabids</taxon>
        <taxon>Fabales</taxon>
        <taxon>Fabaceae</taxon>
        <taxon>Papilionoideae</taxon>
        <taxon>50 kb inversion clade</taxon>
        <taxon>NPAAA clade</taxon>
        <taxon>indigoferoid/millettioid clade</taxon>
        <taxon>Phaseoleae</taxon>
        <taxon>Flemingia</taxon>
    </lineage>
</organism>
<gene>
    <name evidence="1" type="ORF">Fmac_002974</name>
</gene>